<evidence type="ECO:0000256" key="6">
    <source>
        <dbReference type="ARBA" id="ARBA00023315"/>
    </source>
</evidence>
<keyword evidence="10" id="KW-0670">Pyruvate</keyword>
<dbReference type="AlphaFoldDB" id="A0A1Y6D457"/>
<dbReference type="GO" id="GO:0016407">
    <property type="term" value="F:acetyltransferase activity"/>
    <property type="evidence" value="ECO:0007669"/>
    <property type="project" value="TreeGrafter"/>
</dbReference>
<evidence type="ECO:0000256" key="1">
    <source>
        <dbReference type="ARBA" id="ARBA00001938"/>
    </source>
</evidence>
<dbReference type="InterPro" id="IPR001078">
    <property type="entry name" value="2-oxoacid_DH_actylTfrase"/>
</dbReference>
<dbReference type="InterPro" id="IPR003016">
    <property type="entry name" value="2-oxoA_DH_lipoyl-BS"/>
</dbReference>
<comment type="cofactor">
    <cofactor evidence="1 7">
        <name>(R)-lipoate</name>
        <dbReference type="ChEBI" id="CHEBI:83088"/>
    </cofactor>
</comment>
<dbReference type="InterPro" id="IPR000089">
    <property type="entry name" value="Biotin_lipoyl"/>
</dbReference>
<accession>A0A1Y6D457</accession>
<gene>
    <name evidence="10" type="ORF">SAMN02949497_2988</name>
</gene>
<sequence>MAIPVYTPRVNNNDDEVRLIGLEVAVGDRVARGQAVAQIETDKAVMEIEAPAEGYVLDIAAAPDSQIAVGSILIWLGTTPDSAVPQAADLDAPPHATAATPTAKARQLLQRYGLTAAQVPAQGPRLTAAAVSSYAASQGLAPLADAPPPPRSAARAPEPMPGVPGQWRELQSDEKGMLATVTWHRDHAVPGYIELEYDPRPWAEYARTFAERHKLMLSPLLSLMAWRLTRLAAATPKLNSALIDERRYEYAAVNLGFTAQVDETLYLCVLRDAEQRDALAFVNALLDLQRRAAVHKLAADETRGATLGFSSMERWKVSRHIPVLPPLASLMVAHTADAQGRAVLGATYDHRVLNGFQVVSALRKLGKPPSDTP</sequence>
<proteinExistence type="inferred from homology"/>
<dbReference type="EMBL" id="FXAM01000001">
    <property type="protein sequence ID" value="SMF95623.1"/>
    <property type="molecule type" value="Genomic_DNA"/>
</dbReference>
<dbReference type="SUPFAM" id="SSF52777">
    <property type="entry name" value="CoA-dependent acyltransferases"/>
    <property type="match status" value="1"/>
</dbReference>
<dbReference type="PANTHER" id="PTHR43178">
    <property type="entry name" value="DIHYDROLIPOAMIDE ACETYLTRANSFERASE COMPONENT OF PYRUVATE DEHYDROGENASE COMPLEX"/>
    <property type="match status" value="1"/>
</dbReference>
<dbReference type="PANTHER" id="PTHR43178:SF5">
    <property type="entry name" value="LIPOAMIDE ACYLTRANSFERASE COMPONENT OF BRANCHED-CHAIN ALPHA-KETO ACID DEHYDROGENASE COMPLEX, MITOCHONDRIAL"/>
    <property type="match status" value="1"/>
</dbReference>
<feature type="domain" description="Lipoyl-binding" evidence="9">
    <location>
        <begin position="1"/>
        <end position="77"/>
    </location>
</feature>
<evidence type="ECO:0000256" key="5">
    <source>
        <dbReference type="ARBA" id="ARBA00022823"/>
    </source>
</evidence>
<evidence type="ECO:0000256" key="3">
    <source>
        <dbReference type="ARBA" id="ARBA00011484"/>
    </source>
</evidence>
<evidence type="ECO:0000313" key="10">
    <source>
        <dbReference type="EMBL" id="SMF95623.1"/>
    </source>
</evidence>
<evidence type="ECO:0000313" key="11">
    <source>
        <dbReference type="Proteomes" id="UP000192923"/>
    </source>
</evidence>
<dbReference type="STRING" id="1760988.SAMN02949497_2988"/>
<dbReference type="GO" id="GO:0031405">
    <property type="term" value="F:lipoic acid binding"/>
    <property type="evidence" value="ECO:0007669"/>
    <property type="project" value="TreeGrafter"/>
</dbReference>
<evidence type="ECO:0000256" key="4">
    <source>
        <dbReference type="ARBA" id="ARBA00022679"/>
    </source>
</evidence>
<protein>
    <recommendedName>
        <fullName evidence="7">Dihydrolipoamide acetyltransferase component of pyruvate dehydrogenase complex</fullName>
        <ecNumber evidence="7">2.3.1.-</ecNumber>
    </recommendedName>
</protein>
<dbReference type="Gene3D" id="2.40.50.100">
    <property type="match status" value="1"/>
</dbReference>
<dbReference type="SUPFAM" id="SSF51230">
    <property type="entry name" value="Single hybrid motif"/>
    <property type="match status" value="1"/>
</dbReference>
<comment type="subunit">
    <text evidence="3">Forms a 24-polypeptide structural core with octahedral symmetry.</text>
</comment>
<evidence type="ECO:0000256" key="2">
    <source>
        <dbReference type="ARBA" id="ARBA00007317"/>
    </source>
</evidence>
<dbReference type="EC" id="2.3.1.-" evidence="7"/>
<dbReference type="PROSITE" id="PS50968">
    <property type="entry name" value="BIOTINYL_LIPOYL"/>
    <property type="match status" value="1"/>
</dbReference>
<keyword evidence="11" id="KW-1185">Reference proteome</keyword>
<evidence type="ECO:0000259" key="9">
    <source>
        <dbReference type="PROSITE" id="PS50968"/>
    </source>
</evidence>
<dbReference type="GO" id="GO:0005737">
    <property type="term" value="C:cytoplasm"/>
    <property type="evidence" value="ECO:0007669"/>
    <property type="project" value="TreeGrafter"/>
</dbReference>
<name>A0A1Y6D457_9GAMM</name>
<organism evidence="10 11">
    <name type="scientific">Methylomagnum ishizawai</name>
    <dbReference type="NCBI Taxonomy" id="1760988"/>
    <lineage>
        <taxon>Bacteria</taxon>
        <taxon>Pseudomonadati</taxon>
        <taxon>Pseudomonadota</taxon>
        <taxon>Gammaproteobacteria</taxon>
        <taxon>Methylococcales</taxon>
        <taxon>Methylococcaceae</taxon>
        <taxon>Methylomagnum</taxon>
    </lineage>
</organism>
<dbReference type="Gene3D" id="3.30.559.10">
    <property type="entry name" value="Chloramphenicol acetyltransferase-like domain"/>
    <property type="match status" value="1"/>
</dbReference>
<evidence type="ECO:0000256" key="8">
    <source>
        <dbReference type="SAM" id="MobiDB-lite"/>
    </source>
</evidence>
<dbReference type="CDD" id="cd06849">
    <property type="entry name" value="lipoyl_domain"/>
    <property type="match status" value="1"/>
</dbReference>
<dbReference type="InterPro" id="IPR011053">
    <property type="entry name" value="Single_hybrid_motif"/>
</dbReference>
<dbReference type="Proteomes" id="UP000192923">
    <property type="component" value="Unassembled WGS sequence"/>
</dbReference>
<feature type="region of interest" description="Disordered" evidence="8">
    <location>
        <begin position="141"/>
        <end position="169"/>
    </location>
</feature>
<keyword evidence="4 7" id="KW-0808">Transferase</keyword>
<reference evidence="10 11" key="1">
    <citation type="submission" date="2016-12" db="EMBL/GenBank/DDBJ databases">
        <authorList>
            <person name="Song W.-J."/>
            <person name="Kurnit D.M."/>
        </authorList>
    </citation>
    <scope>NUCLEOTIDE SEQUENCE [LARGE SCALE GENOMIC DNA]</scope>
    <source>
        <strain evidence="10 11">175</strain>
    </source>
</reference>
<comment type="similarity">
    <text evidence="2 7">Belongs to the 2-oxoacid dehydrogenase family.</text>
</comment>
<dbReference type="InterPro" id="IPR050743">
    <property type="entry name" value="2-oxoacid_DH_E2_comp"/>
</dbReference>
<dbReference type="InterPro" id="IPR023213">
    <property type="entry name" value="CAT-like_dom_sf"/>
</dbReference>
<evidence type="ECO:0000256" key="7">
    <source>
        <dbReference type="RuleBase" id="RU003423"/>
    </source>
</evidence>
<dbReference type="OrthoDB" id="9805770at2"/>
<dbReference type="Pfam" id="PF00198">
    <property type="entry name" value="2-oxoacid_dh"/>
    <property type="match status" value="1"/>
</dbReference>
<dbReference type="Pfam" id="PF00364">
    <property type="entry name" value="Biotin_lipoyl"/>
    <property type="match status" value="1"/>
</dbReference>
<keyword evidence="5 7" id="KW-0450">Lipoyl</keyword>
<dbReference type="PROSITE" id="PS00189">
    <property type="entry name" value="LIPOYL"/>
    <property type="match status" value="1"/>
</dbReference>
<keyword evidence="6 7" id="KW-0012">Acyltransferase</keyword>
<dbReference type="RefSeq" id="WP_085214001.1">
    <property type="nucleotide sequence ID" value="NZ_FXAM01000001.1"/>
</dbReference>